<dbReference type="Proteomes" id="UP000199093">
    <property type="component" value="Unassembled WGS sequence"/>
</dbReference>
<dbReference type="Pfam" id="PF13403">
    <property type="entry name" value="Hint_2"/>
    <property type="match status" value="1"/>
</dbReference>
<sequence>MFRIVPPPRPQADAVPSSLSGDLVALRDGRPRRAASLLRKYEAAALLPDLSVTFRQQMAPAIPLFEQACSALARGTLLRSPRGPVAIEDLLPGDVIDTSHGPQPVTWIGATSYVPGLSDQPCGVQALTRLTADALGLGRPAGDLLLGPAARMVVTRPYLRRLIGRDRVLVPVADYADGDRIIEVRPGGAVQLYHLMTPRHGTFFVGGIELETYHPGRAVADLAGHNLRALFLSLFPQLSAVEEFGALSLTRSTREVIDGLVAS</sequence>
<proteinExistence type="predicted"/>
<evidence type="ECO:0000313" key="3">
    <source>
        <dbReference type="Proteomes" id="UP000199093"/>
    </source>
</evidence>
<feature type="domain" description="Hedgehog/Intein (Hint)" evidence="1">
    <location>
        <begin position="72"/>
        <end position="216"/>
    </location>
</feature>
<protein>
    <submittedName>
        <fullName evidence="2">Hint domain-containing protein</fullName>
    </submittedName>
</protein>
<evidence type="ECO:0000259" key="1">
    <source>
        <dbReference type="Pfam" id="PF13403"/>
    </source>
</evidence>
<gene>
    <name evidence="2" type="ORF">SAMN04487993_103032</name>
</gene>
<keyword evidence="3" id="KW-1185">Reference proteome</keyword>
<dbReference type="EMBL" id="FNEJ01000030">
    <property type="protein sequence ID" value="SDJ41378.1"/>
    <property type="molecule type" value="Genomic_DNA"/>
</dbReference>
<dbReference type="RefSeq" id="WP_242656829.1">
    <property type="nucleotide sequence ID" value="NZ_FNEJ01000030.1"/>
</dbReference>
<dbReference type="STRING" id="555512.SAMN04487993_103032"/>
<name>A0A1G8TIM6_9RHOB</name>
<dbReference type="InterPro" id="IPR028992">
    <property type="entry name" value="Hedgehog/Intein_dom"/>
</dbReference>
<accession>A0A1G8TIM6</accession>
<dbReference type="AlphaFoldDB" id="A0A1G8TIM6"/>
<evidence type="ECO:0000313" key="2">
    <source>
        <dbReference type="EMBL" id="SDJ41378.1"/>
    </source>
</evidence>
<reference evidence="2 3" key="1">
    <citation type="submission" date="2016-10" db="EMBL/GenBank/DDBJ databases">
        <authorList>
            <person name="de Groot N.N."/>
        </authorList>
    </citation>
    <scope>NUCLEOTIDE SEQUENCE [LARGE SCALE GENOMIC DNA]</scope>
    <source>
        <strain evidence="2 3">DSM 26424</strain>
    </source>
</reference>
<organism evidence="2 3">
    <name type="scientific">Salipiger marinus</name>
    <dbReference type="NCBI Taxonomy" id="555512"/>
    <lineage>
        <taxon>Bacteria</taxon>
        <taxon>Pseudomonadati</taxon>
        <taxon>Pseudomonadota</taxon>
        <taxon>Alphaproteobacteria</taxon>
        <taxon>Rhodobacterales</taxon>
        <taxon>Roseobacteraceae</taxon>
        <taxon>Salipiger</taxon>
    </lineage>
</organism>